<dbReference type="GO" id="GO:0008569">
    <property type="term" value="F:minus-end-directed microtubule motor activity"/>
    <property type="evidence" value="ECO:0007669"/>
    <property type="project" value="InterPro"/>
</dbReference>
<dbReference type="PANTHER" id="PTHR22878:SF68">
    <property type="entry name" value="DYNEIN HEAVY CHAIN 6, AXONEMAL-LIKE"/>
    <property type="match status" value="1"/>
</dbReference>
<dbReference type="InterPro" id="IPR027417">
    <property type="entry name" value="P-loop_NTPase"/>
</dbReference>
<evidence type="ECO:0000256" key="11">
    <source>
        <dbReference type="ARBA" id="ARBA00023175"/>
    </source>
</evidence>
<evidence type="ECO:0000256" key="9">
    <source>
        <dbReference type="ARBA" id="ARBA00023054"/>
    </source>
</evidence>
<dbReference type="InterPro" id="IPR041466">
    <property type="entry name" value="Dynein_AAA5_ext"/>
</dbReference>
<dbReference type="FunFam" id="1.20.58.1120:FF:000007">
    <property type="entry name" value="Dynein heavy chain 4"/>
    <property type="match status" value="1"/>
</dbReference>
<comment type="similarity">
    <text evidence="2">Belongs to the dynein heavy chain family.</text>
</comment>
<keyword evidence="7" id="KW-0067">ATP-binding</keyword>
<feature type="region of interest" description="Disordered" evidence="15">
    <location>
        <begin position="3937"/>
        <end position="3974"/>
    </location>
</feature>
<evidence type="ECO:0000313" key="17">
    <source>
        <dbReference type="EMBL" id="ORC86972.1"/>
    </source>
</evidence>
<evidence type="ECO:0000259" key="16">
    <source>
        <dbReference type="SMART" id="SM00382"/>
    </source>
</evidence>
<protein>
    <submittedName>
        <fullName evidence="17">Putative dynein heavy chain</fullName>
    </submittedName>
</protein>
<evidence type="ECO:0000256" key="1">
    <source>
        <dbReference type="ARBA" id="ARBA00004430"/>
    </source>
</evidence>
<sequence length="4277" mass="486024">MNIGPDSGRSAGYEPTPQTRKKAVVHRNPNHVAKDVYDALGGTNPLLSRLYSSGVSSGPQLGVPNRLAHDQPFHSTQTQKQTNEEPRPPTNTITEQSTKSLPETHPQTQTQPSPHRTLQLYKQPTYPDEELKKMFTTGSYVENRVSTISLKRGRSVPGKLKPLTDDVEKHKERRGEEHADAEKEKTTTTTTTTTTTAAAAAANELPVAEVSSIPRFTKVRSNAPNEFTYLVMRPRGIRDPYNPYDLQVVSHKDIDPLNYYTISAAGVTKFSRHEAEFIELQTWERDCRIFNQLRELDVLRNYKKWKSFLLWRGLVRNHAMSNCKTFLTKNLFHVHPHLSGALQTVRRMCLDCINNNRMHLPATETRTLESFCSTLAAHLNFQRNRLEKMIKSIRDTVERACKAAMLAAQLERESVNALHAEEEKKKKKLIDVRELGTRQKPTYIEMSQKKAVCQRLTAFIRLCDYIIINCLTKLAAKAVEDVHDDFLFPKPVHVAEPVACGGAKTAVKSRRHEANAKAEAQKVAAPFTGPILILNVLYNEAEESINITPTLPQIVECVEDIIKDYIKTLSAIPRLVSMDAFKVFTDSATDDPQKELSSGPAVGEMIVSEEAYKQHMVAIREGITKAYEVVEEYASSFECFRDMYVENSQLNAEEVQQSNMSLEFYRQRLNLYKDESEAITSKIPNSKDVALFTVQTEALREFFSPSPVACLETFHHLLPIIAQRQNEALLADLQSCNVYLSSHPKTVEHYVEYLAYYKALEGRFDSIAASYDFIRELFNLLQEEKVEINEEVEETYRSGTRPQFEKLRTLMQIIEDGKDAQQRFFIRNIDEQMEELRRRIEDVYDRAGQPIVADENADIDVVIDFITKLQKEAEGIAAREKELRQYQIAIGGEETVVDTMGDMLNDVNIKARLWVGMREWDTFAEEHASIPFDQLDVSSIQETVHRYVTTVKQVTSKLPGNAAVSRLKSRVEEWRLLTPILQALTNPKMKLEHTSKVSNAVGLLEDENGTSKTLADWNNQFTIGMLLKNNIMKYKDEILAISASATEEDKLQQQIDKVNALWNGGGPKPPMEFQFHNHKDIKDLYTLVGSSVEDVMALLEDSAIAMSTIGSSRCCQGVLRAQVDRWEHRLKYMQERLDRWVELQRNWLYLENIFSSAEIRSQWKDDAKRFEKVDRYFRDLMRKAHDMPTAYRALLINAPVEGSEQMTSKTYKCDLETNIKELEKVLASLERKLEEKRCAFPRFYFLSNDDLLDILAKVKTPELIMPHMLKMFDGIKTLEFTESNDITHLVSMEGERVELVNKSIKARGPVEIWIDMLEREMFSTLRKHANTCLHDYEARGDRTTWMFQHPVQLVLIMEQLLWTRGVEEALGQPDSEQLMVRFKDENYKKLEELAGLTSLKLSKVQRILLSTLITIDVHGRDLVDEMCECGVLEPKEFGWTKQLRVYWEQDTDGYGNIFIRQNNSRFVYGYEYLGAQGRLVITPLTDRIYMTVTGALKLQLGAAPAGPAGTGKTETVKDLAKNLARQCIVYNCSDGVTYKMMEKFFSGLIQTGAWTCLDEFNRINIEVLSVIASQLLEIKLALQNGLETFTFQGTPNVRVRQTYGAFVTMNPGYAGRTELPDNLKILFRPVAVMTPDFRMIAEVILYSEGFKNAKDLSLKITQLYKLSSEQLSPQDHYDFGMRALKSILVMAGDLKRSQPDVEEDLTLIVACNDSNVPKFVAEDLPLFRGIMQDLFPGAEFPERQYLELLPAMHKSIDSKKLVSYDPWIKKGIQFYETLIVRHGVMLVGVTGTGKTEIRNCISDALTTMAEDGSTNPMARPVHQFVLNPKSVMMHELYGQLDVNTNEWRDGVLSVIAKNCVRDSELNKNHRWIVFDGPVDTLWIESLNSVLDDSKLLCLDSGERIKLPDTIHMLFEVADLAVASPATVSRCGMVYLDTADLHWSAVVKHWAASKLADAGGEPQCRAFILSLFDTYVQKGLDWLATQKVLINAGVVNVVQSMCDLFTALLYCNQVKLMPDPEGETVLPFDSKVFKDRNELCGLLFAFSFVWSLGGNLDQASMDQFDTLVRNLLETVVRFPNSGSVYDYTIDFSTRLFVPWDGRMEEFTYDPQIPYFNILVPTMDTVRYSTLAKTLIQYGKPLLFNGQTGVGKTVIMMDYLTRHKEELKLSVIVFQFSAQTSSERTQELIESKLKHKRKNILGAPPGRSVVLFIDDLNMPALETFGASPPIELLRQMMGNGGFYDRKIAGFWKQVQDVTVVAACGPPEGGRNPITARLTSLFHLFHIPTLNDDSMKRIFYSILHGFFQVRNFSGEVRDMAKSLVAASVEIFTKLRESMRPKPTTPHYTFNLRDLAKVFQGITQVNPRVCKVQRSVTRLWIHEIMRCFYDRLATQEDRQYFTEELMMDSLTRLVPGQHSYEEYFEGDPLVWADFLRVGAAERVYEELTDFKKLPTLFGEYQDDYNVYLGNGMGRDEDNSGNSSSFLNLVFFKDHCEHLVRIIRILRQPRGNALLVGVGGSGKRSLTRLAAYIADRQTFEISVGKGYSMNEFHEFLLELYTNTGVHCKPSVFLLSDNQIVHEGMLEDVNNILNSGEVPSLFIPDEREKRVNACLEAAQERGITDRDDVYNFFISRVRDNLHIVLCMSPVGDTFRTRCRQFPSLTNCCAIDWFDEWPREALLGVAQRLFTEAESAVSAQLLPVLAPLCVDIHTTVLEVAHEYWEEQRRRYYITPTSYLEFIELYKALYNEQRSLLEEQLSRVVNGKEKMKETDDTIAKMKIEIETKRPLLEKASKETEEVVADLSVRQAKASEVQVQVRAQQESAAEQQKHASRIANEANARLAEAKPIIDKAKAALDTIQASDLNELRSFANPPSAVLKTTQACMVMFDPKDFGGAWSGNTDWKGAREFLSYRPLLDMIRNYPTDNVKPAILQKIQKYVSDEEFTVEICSQKGSQTCGSLCAWVHAVNEYSKVVKEVAPMREAAAEAERHLAETNEKLHAAQEMLREVEQELSELQKNYEASSKRKKDLEEGLKMCIRRLENAESLSSSLKSEGVRWEENIQQFRQRLELLPLQSFMASACAAYFGAFTPRFRKRLVQLWLAKLGEHGLDAADFTLCGTLGDPMDILTWQINGLPTDESSTENAILASLSTAPRRWPLFIDPQEQGIKWLLQQYGGLGTGGGGGMKGLAKTASTVKVIKFSEPTWMRTLETQIRRGGVAILDDVGETLDPALEPLLSRRIFAAEGGSPQIKLTPQTGAIDYNPNFRFFMCTKLPNPHYLPDISTKVTLLNFTVTLDGLEEQLLGEVVSIEKRELEEEKNRIIQSISHGQKKLRAIEETILGKLKSTKGNILDDSELIAELKSAQSNAHDLSENQKEANEKMKIITSTRDRYRDVAVRASILFFVLADIARIDPMYQYSLQFFVKLVQHEVQATEKPNNYTEEDVNMLRDHLDKIISRLTLTTYEQICRGLFNKDKTILSLLICTSIQRHNHELLEDEWQYFIRASALVPSDLLPQPQVLSFLSRQQWELTVALFRNVSCFRELEKSLQEESEAWKEFIQSEAPQDVKLPGDWNKKLNGFQRILLIRCFREEKLFFALTDYVDHTMGRRFVEPPPLSLEVALSDSSATVPIVFILSQGADPMGMLQAFAQSQEQKLQYVSLGQGQGENAKRLIGTCRKNGTWALLQNCHLSKTFMPELELQVAALQQPGSTVHPDFRLWLTSMPTDFFPIYVLQNSVKLTNEPPTGLKANMVRCFGEVTEEEFEVFSDTDRMGTYPKGMAFKKLLYGLCFFHSVILERKKFGPLGWNVRYEWNDTDFHVSKQWLRLFFEEQEVIPWESLEYIIGQINYGGRVTDPLDRGTLQTILRKYLCPSILNNDFKFSPSGNYYAPPNGSLESFMDHIQQMSLVDEPEVFGMHTNANLRYQLQVSQYLMSTIVSIQPRLGAAGSTNTGGNSGDRRKSSADSGEEGDEFAATPEEEVRRKCEEFESTLPNILLREEAGPKTFTTLESGLPNSMSTVLSHEMVKYNKLITTMRKTIHDLQKALQGLTVLSADLDAMYESFLTDQVPRLWSAVAYTSLKPLGSWYRDFLQRVQFIRTWLQKGEPRSYWIGGLFNPSAFMTGIYQAYSRAEGVSVDKLGFSFKMLEETPNSHTGDGNHNSGHQEMHAASHDAVENIAAPPARGCYVHGIYTDSWRWDAGRGAMADPLPGEPHALLPVVHFLPEPHHKTAETWHRIPLYRTVVRAGVISSLGASSNYVLSIEAPTDKGSDYWLLMGAACVCALAV</sequence>
<dbReference type="InterPro" id="IPR041228">
    <property type="entry name" value="Dynein_C"/>
</dbReference>
<feature type="region of interest" description="Disordered" evidence="15">
    <location>
        <begin position="4142"/>
        <end position="4162"/>
    </location>
</feature>
<dbReference type="InterPro" id="IPR054354">
    <property type="entry name" value="DYNC2H1-like_lid"/>
</dbReference>
<proteinExistence type="inferred from homology"/>
<keyword evidence="4" id="KW-0493">Microtubule</keyword>
<keyword evidence="11" id="KW-0505">Motor protein</keyword>
<dbReference type="Pfam" id="PF22597">
    <property type="entry name" value="DYN_lid"/>
    <property type="match status" value="1"/>
</dbReference>
<dbReference type="Gene3D" id="1.20.920.20">
    <property type="match status" value="1"/>
</dbReference>
<feature type="compositionally biased region" description="Polar residues" evidence="15">
    <location>
        <begin position="90"/>
        <end position="117"/>
    </location>
</feature>
<dbReference type="Pfam" id="PF12780">
    <property type="entry name" value="AAA_8"/>
    <property type="match status" value="1"/>
</dbReference>
<dbReference type="Gene3D" id="1.20.140.100">
    <property type="entry name" value="Dynein heavy chain, N-terminal domain 2"/>
    <property type="match status" value="1"/>
</dbReference>
<dbReference type="Gene3D" id="3.10.490.20">
    <property type="match status" value="1"/>
</dbReference>
<feature type="region of interest" description="Disordered" evidence="15">
    <location>
        <begin position="1"/>
        <end position="117"/>
    </location>
</feature>
<dbReference type="Pfam" id="PF12781">
    <property type="entry name" value="AAA_9"/>
    <property type="match status" value="1"/>
</dbReference>
<dbReference type="InterPro" id="IPR043157">
    <property type="entry name" value="Dynein_AAA1S"/>
</dbReference>
<dbReference type="Gene3D" id="1.20.1270.280">
    <property type="match status" value="1"/>
</dbReference>
<dbReference type="EMBL" id="NBCO01000024">
    <property type="protein sequence ID" value="ORC86972.1"/>
    <property type="molecule type" value="Genomic_DNA"/>
</dbReference>
<dbReference type="Pfam" id="PF12775">
    <property type="entry name" value="AAA_7"/>
    <property type="match status" value="1"/>
</dbReference>
<dbReference type="RefSeq" id="XP_028881038.1">
    <property type="nucleotide sequence ID" value="XM_029027534.1"/>
</dbReference>
<dbReference type="GO" id="GO:0045505">
    <property type="term" value="F:dynein intermediate chain binding"/>
    <property type="evidence" value="ECO:0007669"/>
    <property type="project" value="InterPro"/>
</dbReference>
<evidence type="ECO:0000256" key="13">
    <source>
        <dbReference type="ARBA" id="ARBA00023273"/>
    </source>
</evidence>
<dbReference type="Gene3D" id="6.10.140.1060">
    <property type="match status" value="1"/>
</dbReference>
<dbReference type="InterPro" id="IPR024317">
    <property type="entry name" value="Dynein_heavy_chain_D4_dom"/>
</dbReference>
<dbReference type="GO" id="GO:0005930">
    <property type="term" value="C:axoneme"/>
    <property type="evidence" value="ECO:0007669"/>
    <property type="project" value="UniProtKB-SubCell"/>
</dbReference>
<dbReference type="FunFam" id="3.40.50.300:FF:000362">
    <property type="entry name" value="Dynein, axonemal, heavy chain 6"/>
    <property type="match status" value="1"/>
</dbReference>
<dbReference type="Gene3D" id="1.10.8.720">
    <property type="entry name" value="Region D6 of dynein motor"/>
    <property type="match status" value="1"/>
</dbReference>
<feature type="compositionally biased region" description="Basic residues" evidence="15">
    <location>
        <begin position="19"/>
        <end position="29"/>
    </location>
</feature>
<dbReference type="Pfam" id="PF18198">
    <property type="entry name" value="AAA_lid_11"/>
    <property type="match status" value="1"/>
</dbReference>
<keyword evidence="8" id="KW-0243">Dynein</keyword>
<dbReference type="FunFam" id="1.20.920.30:FF:000002">
    <property type="entry name" value="Dynein axonemal heavy chain 3"/>
    <property type="match status" value="1"/>
</dbReference>
<evidence type="ECO:0000256" key="10">
    <source>
        <dbReference type="ARBA" id="ARBA00023069"/>
    </source>
</evidence>
<evidence type="ECO:0000313" key="18">
    <source>
        <dbReference type="Proteomes" id="UP000192257"/>
    </source>
</evidence>
<dbReference type="InterPro" id="IPR042228">
    <property type="entry name" value="Dynein_linker_3"/>
</dbReference>
<keyword evidence="18" id="KW-1185">Reference proteome</keyword>
<dbReference type="FunFam" id="1.20.920.20:FF:000013">
    <property type="entry name" value="Dynein Heavy Chain"/>
    <property type="match status" value="1"/>
</dbReference>
<dbReference type="PANTHER" id="PTHR22878">
    <property type="entry name" value="DYNEIN HEAVY CHAIN 6, AXONEMAL-LIKE-RELATED"/>
    <property type="match status" value="1"/>
</dbReference>
<dbReference type="GO" id="GO:0005524">
    <property type="term" value="F:ATP binding"/>
    <property type="evidence" value="ECO:0007669"/>
    <property type="project" value="UniProtKB-KW"/>
</dbReference>
<dbReference type="GeneID" id="39987314"/>
<dbReference type="GO" id="GO:0051959">
    <property type="term" value="F:dynein light intermediate chain binding"/>
    <property type="evidence" value="ECO:0007669"/>
    <property type="project" value="InterPro"/>
</dbReference>
<keyword evidence="10" id="KW-0969">Cilium</keyword>
<keyword evidence="5" id="KW-0677">Repeat</keyword>
<evidence type="ECO:0000256" key="15">
    <source>
        <dbReference type="SAM" id="MobiDB-lite"/>
    </source>
</evidence>
<dbReference type="STRING" id="67003.A0A1X0NQH5"/>
<dbReference type="Gene3D" id="1.20.58.1120">
    <property type="match status" value="1"/>
</dbReference>
<dbReference type="FunFam" id="1.10.8.720:FF:000001">
    <property type="entry name" value="dynein heavy chain 7, axonemal"/>
    <property type="match status" value="1"/>
</dbReference>
<dbReference type="Proteomes" id="UP000192257">
    <property type="component" value="Unassembled WGS sequence"/>
</dbReference>
<name>A0A1X0NQH5_9TRYP</name>
<keyword evidence="6" id="KW-0547">Nucleotide-binding</keyword>
<evidence type="ECO:0000256" key="4">
    <source>
        <dbReference type="ARBA" id="ARBA00022701"/>
    </source>
</evidence>
<dbReference type="Gene3D" id="1.10.8.710">
    <property type="match status" value="1"/>
</dbReference>
<accession>A0A1X0NQH5</accession>
<dbReference type="FunFam" id="1.10.8.710:FF:000001">
    <property type="entry name" value="Dynein axonemal heavy chain 2"/>
    <property type="match status" value="1"/>
</dbReference>
<dbReference type="Pfam" id="PF12777">
    <property type="entry name" value="MT"/>
    <property type="match status" value="1"/>
</dbReference>
<dbReference type="InterPro" id="IPR042222">
    <property type="entry name" value="Dynein_2_N"/>
</dbReference>
<keyword evidence="3" id="KW-0963">Cytoplasm</keyword>
<dbReference type="GO" id="GO:0007018">
    <property type="term" value="P:microtubule-based movement"/>
    <property type="evidence" value="ECO:0007669"/>
    <property type="project" value="InterPro"/>
</dbReference>
<feature type="coiled-coil region" evidence="14">
    <location>
        <begin position="1212"/>
        <end position="1239"/>
    </location>
</feature>
<dbReference type="Gene3D" id="3.40.50.300">
    <property type="entry name" value="P-loop containing nucleotide triphosphate hydrolases"/>
    <property type="match status" value="5"/>
</dbReference>
<dbReference type="Gene3D" id="3.20.180.20">
    <property type="entry name" value="Dynein heavy chain, N-terminal domain 2"/>
    <property type="match status" value="1"/>
</dbReference>
<feature type="compositionally biased region" description="Polar residues" evidence="15">
    <location>
        <begin position="4142"/>
        <end position="4153"/>
    </location>
</feature>
<dbReference type="InterPro" id="IPR026983">
    <property type="entry name" value="DHC"/>
</dbReference>
<feature type="domain" description="AAA+ ATPase" evidence="16">
    <location>
        <begin position="1498"/>
        <end position="1637"/>
    </location>
</feature>
<dbReference type="InterPro" id="IPR004273">
    <property type="entry name" value="Dynein_heavy_D6_P-loop"/>
</dbReference>
<dbReference type="Pfam" id="PF17852">
    <property type="entry name" value="Dynein_AAA_lid"/>
    <property type="match status" value="1"/>
</dbReference>
<evidence type="ECO:0000256" key="14">
    <source>
        <dbReference type="SAM" id="Coils"/>
    </source>
</evidence>
<evidence type="ECO:0000256" key="2">
    <source>
        <dbReference type="ARBA" id="ARBA00008887"/>
    </source>
</evidence>
<dbReference type="Gene3D" id="1.20.920.30">
    <property type="match status" value="1"/>
</dbReference>
<dbReference type="Pfam" id="PF08393">
    <property type="entry name" value="DHC_N2"/>
    <property type="match status" value="1"/>
</dbReference>
<dbReference type="InterPro" id="IPR013602">
    <property type="entry name" value="Dynein_heavy_linker"/>
</dbReference>
<evidence type="ECO:0000256" key="8">
    <source>
        <dbReference type="ARBA" id="ARBA00023017"/>
    </source>
</evidence>
<comment type="caution">
    <text evidence="17">The sequence shown here is derived from an EMBL/GenBank/DDBJ whole genome shotgun (WGS) entry which is preliminary data.</text>
</comment>
<dbReference type="FunFam" id="1.10.8.1220:FF:000001">
    <property type="entry name" value="Dynein axonemal heavy chain 5"/>
    <property type="match status" value="1"/>
</dbReference>
<dbReference type="InterPro" id="IPR035706">
    <property type="entry name" value="AAA_9"/>
</dbReference>
<dbReference type="FunFam" id="3.20.180.20:FF:000001">
    <property type="entry name" value="Dynein axonemal heavy chain 5"/>
    <property type="match status" value="1"/>
</dbReference>
<dbReference type="InterPro" id="IPR043160">
    <property type="entry name" value="Dynein_C_barrel"/>
</dbReference>
<dbReference type="Pfam" id="PF18199">
    <property type="entry name" value="Dynein_C"/>
    <property type="match status" value="1"/>
</dbReference>
<dbReference type="VEuPathDB" id="TriTrypDB:TM35_000241220"/>
<dbReference type="Gene3D" id="1.10.472.130">
    <property type="match status" value="1"/>
</dbReference>
<organism evidence="17 18">
    <name type="scientific">Trypanosoma theileri</name>
    <dbReference type="NCBI Taxonomy" id="67003"/>
    <lineage>
        <taxon>Eukaryota</taxon>
        <taxon>Discoba</taxon>
        <taxon>Euglenozoa</taxon>
        <taxon>Kinetoplastea</taxon>
        <taxon>Metakinetoplastina</taxon>
        <taxon>Trypanosomatida</taxon>
        <taxon>Trypanosomatidae</taxon>
        <taxon>Trypanosoma</taxon>
    </lineage>
</organism>
<dbReference type="OrthoDB" id="5593012at2759"/>
<dbReference type="Gene3D" id="1.10.8.1220">
    <property type="match status" value="1"/>
</dbReference>
<feature type="domain" description="AAA+ ATPase" evidence="16">
    <location>
        <begin position="2136"/>
        <end position="2285"/>
    </location>
</feature>
<dbReference type="CDD" id="cd00009">
    <property type="entry name" value="AAA"/>
    <property type="match status" value="1"/>
</dbReference>
<dbReference type="SMART" id="SM00382">
    <property type="entry name" value="AAA"/>
    <property type="match status" value="2"/>
</dbReference>
<dbReference type="InterPro" id="IPR003593">
    <property type="entry name" value="AAA+_ATPase"/>
</dbReference>
<dbReference type="FunFam" id="3.40.50.300:FF:001145">
    <property type="entry name" value="Putative dynein heavy chain"/>
    <property type="match status" value="1"/>
</dbReference>
<dbReference type="Pfam" id="PF03028">
    <property type="entry name" value="Dynein_heavy"/>
    <property type="match status" value="1"/>
</dbReference>
<feature type="region of interest" description="Disordered" evidence="15">
    <location>
        <begin position="155"/>
        <end position="191"/>
    </location>
</feature>
<keyword evidence="12" id="KW-0206">Cytoskeleton</keyword>
<feature type="coiled-coil region" evidence="14">
    <location>
        <begin position="2979"/>
        <end position="3041"/>
    </location>
</feature>
<reference evidence="17 18" key="1">
    <citation type="submission" date="2017-03" db="EMBL/GenBank/DDBJ databases">
        <title>An alternative strategy for trypanosome survival in the mammalian bloodstream revealed through genome and transcriptome analysis of the ubiquitous bovine parasite Trypanosoma (Megatrypanum) theileri.</title>
        <authorList>
            <person name="Kelly S."/>
            <person name="Ivens A."/>
            <person name="Mott A."/>
            <person name="O'Neill E."/>
            <person name="Emms D."/>
            <person name="Macleod O."/>
            <person name="Voorheis P."/>
            <person name="Matthews J."/>
            <person name="Matthews K."/>
            <person name="Carrington M."/>
        </authorList>
    </citation>
    <scope>NUCLEOTIDE SEQUENCE [LARGE SCALE GENOMIC DNA]</scope>
    <source>
        <strain evidence="17">Edinburgh</strain>
    </source>
</reference>
<dbReference type="Pfam" id="PF12774">
    <property type="entry name" value="AAA_6"/>
    <property type="match status" value="1"/>
</dbReference>
<dbReference type="InterPro" id="IPR024743">
    <property type="entry name" value="Dynein_HC_stalk"/>
</dbReference>
<dbReference type="FunFam" id="3.40.50.300:FF:002429">
    <property type="entry name" value="Dynein heavy chain, putative"/>
    <property type="match status" value="1"/>
</dbReference>
<dbReference type="InterPro" id="IPR035699">
    <property type="entry name" value="AAA_6"/>
</dbReference>
<keyword evidence="9 14" id="KW-0175">Coiled coil</keyword>
<evidence type="ECO:0000256" key="12">
    <source>
        <dbReference type="ARBA" id="ARBA00023212"/>
    </source>
</evidence>
<dbReference type="GO" id="GO:0005874">
    <property type="term" value="C:microtubule"/>
    <property type="evidence" value="ECO:0007669"/>
    <property type="project" value="UniProtKB-KW"/>
</dbReference>
<feature type="compositionally biased region" description="Polar residues" evidence="15">
    <location>
        <begin position="50"/>
        <end position="59"/>
    </location>
</feature>
<gene>
    <name evidence="17" type="ORF">TM35_000241220</name>
</gene>
<evidence type="ECO:0000256" key="6">
    <source>
        <dbReference type="ARBA" id="ARBA00022741"/>
    </source>
</evidence>
<dbReference type="InterPro" id="IPR041658">
    <property type="entry name" value="AAA_lid_11"/>
</dbReference>
<dbReference type="GO" id="GO:0030286">
    <property type="term" value="C:dynein complex"/>
    <property type="evidence" value="ECO:0007669"/>
    <property type="project" value="UniProtKB-KW"/>
</dbReference>
<evidence type="ECO:0000256" key="5">
    <source>
        <dbReference type="ARBA" id="ARBA00022737"/>
    </source>
</evidence>
<dbReference type="FunFam" id="3.40.50.300:FF:002141">
    <property type="entry name" value="Dynein heavy chain"/>
    <property type="match status" value="1"/>
</dbReference>
<evidence type="ECO:0000256" key="7">
    <source>
        <dbReference type="ARBA" id="ARBA00022840"/>
    </source>
</evidence>
<feature type="compositionally biased region" description="Basic and acidic residues" evidence="15">
    <location>
        <begin position="162"/>
        <end position="186"/>
    </location>
</feature>
<dbReference type="InterPro" id="IPR042219">
    <property type="entry name" value="AAA_lid_11_sf"/>
</dbReference>
<comment type="subcellular location">
    <subcellularLocation>
        <location evidence="1">Cytoplasm</location>
        <location evidence="1">Cytoskeleton</location>
        <location evidence="1">Cilium axoneme</location>
    </subcellularLocation>
</comment>
<dbReference type="SUPFAM" id="SSF52540">
    <property type="entry name" value="P-loop containing nucleoside triphosphate hydrolases"/>
    <property type="match status" value="4"/>
</dbReference>
<evidence type="ECO:0000256" key="3">
    <source>
        <dbReference type="ARBA" id="ARBA00022490"/>
    </source>
</evidence>
<dbReference type="FunFam" id="3.40.50.300:FF:000063">
    <property type="entry name" value="dynein heavy chain 6, axonemal"/>
    <property type="match status" value="1"/>
</dbReference>
<keyword evidence="13" id="KW-0966">Cell projection</keyword>